<dbReference type="GeneTree" id="ENSGT00390000002172"/>
<dbReference type="Proteomes" id="UP000694398">
    <property type="component" value="Unassembled WGS sequence"/>
</dbReference>
<dbReference type="Pfam" id="PF04714">
    <property type="entry name" value="BCL_N"/>
    <property type="match status" value="1"/>
</dbReference>
<evidence type="ECO:0000313" key="2">
    <source>
        <dbReference type="Ensembl" id="ENSCLAP00000019668.1"/>
    </source>
</evidence>
<dbReference type="PANTHER" id="PTHR12767">
    <property type="entry name" value="BCL7 RELATED"/>
    <property type="match status" value="1"/>
</dbReference>
<dbReference type="GO" id="GO:0016514">
    <property type="term" value="C:SWI/SNF complex"/>
    <property type="evidence" value="ECO:0007669"/>
    <property type="project" value="UniProtKB-ARBA"/>
</dbReference>
<sequence>MAGWTVRAETQRRAKDDIKKVMVIIEKKRWVTAGDTSLRIFKWVPVVDAQEEERWLTPCKRALSPAPLCHLLDPQKGSPRRLSPHCWAERDRGACSRIAGN</sequence>
<comment type="similarity">
    <text evidence="1">Belongs to the BCL7 family.</text>
</comment>
<name>A0A8C2VUA6_CHILA</name>
<evidence type="ECO:0000313" key="3">
    <source>
        <dbReference type="Proteomes" id="UP000694398"/>
    </source>
</evidence>
<evidence type="ECO:0000256" key="1">
    <source>
        <dbReference type="ARBA" id="ARBA00010326"/>
    </source>
</evidence>
<keyword evidence="3" id="KW-1185">Reference proteome</keyword>
<dbReference type="OMA" id="WAKREIL"/>
<protein>
    <recommendedName>
        <fullName evidence="4">BAF chromatin remodeling complex subunit BCL7C</fullName>
    </recommendedName>
</protein>
<accession>A0A8C2VUA6</accession>
<dbReference type="AlphaFoldDB" id="A0A8C2VUA6"/>
<reference evidence="2" key="1">
    <citation type="submission" date="2025-08" db="UniProtKB">
        <authorList>
            <consortium name="Ensembl"/>
        </authorList>
    </citation>
    <scope>IDENTIFICATION</scope>
</reference>
<dbReference type="PANTHER" id="PTHR12767:SF12">
    <property type="entry name" value="BAF CHROMATIN REMODELING COMPLEX SUBUNIT BCL7C"/>
    <property type="match status" value="1"/>
</dbReference>
<proteinExistence type="inferred from homology"/>
<organism evidence="2 3">
    <name type="scientific">Chinchilla lanigera</name>
    <name type="common">Long-tailed chinchilla</name>
    <name type="synonym">Chinchilla villidera</name>
    <dbReference type="NCBI Taxonomy" id="34839"/>
    <lineage>
        <taxon>Eukaryota</taxon>
        <taxon>Metazoa</taxon>
        <taxon>Chordata</taxon>
        <taxon>Craniata</taxon>
        <taxon>Vertebrata</taxon>
        <taxon>Euteleostomi</taxon>
        <taxon>Mammalia</taxon>
        <taxon>Eutheria</taxon>
        <taxon>Euarchontoglires</taxon>
        <taxon>Glires</taxon>
        <taxon>Rodentia</taxon>
        <taxon>Hystricomorpha</taxon>
        <taxon>Chinchillidae</taxon>
        <taxon>Chinchilla</taxon>
    </lineage>
</organism>
<dbReference type="InterPro" id="IPR006804">
    <property type="entry name" value="BCL7"/>
</dbReference>
<reference evidence="2" key="2">
    <citation type="submission" date="2025-09" db="UniProtKB">
        <authorList>
            <consortium name="Ensembl"/>
        </authorList>
    </citation>
    <scope>IDENTIFICATION</scope>
</reference>
<dbReference type="Ensembl" id="ENSCLAT00000019861.1">
    <property type="protein sequence ID" value="ENSCLAP00000019668.1"/>
    <property type="gene ID" value="ENSCLAG00000013494.1"/>
</dbReference>
<evidence type="ECO:0008006" key="4">
    <source>
        <dbReference type="Google" id="ProtNLM"/>
    </source>
</evidence>